<dbReference type="PANTHER" id="PTHR28620">
    <property type="entry name" value="CENTROMERE PROTEIN V"/>
    <property type="match status" value="1"/>
</dbReference>
<dbReference type="GO" id="GO:0046872">
    <property type="term" value="F:metal ion binding"/>
    <property type="evidence" value="ECO:0007669"/>
    <property type="project" value="UniProtKB-KW"/>
</dbReference>
<accession>A0A420EL75</accession>
<reference evidence="5 6" key="1">
    <citation type="submission" date="2018-09" db="EMBL/GenBank/DDBJ databases">
        <authorList>
            <person name="Wang Z."/>
        </authorList>
    </citation>
    <scope>NUCLEOTIDE SEQUENCE [LARGE SCALE GENOMIC DNA]</scope>
    <source>
        <strain evidence="5 6">ALS 81</strain>
    </source>
</reference>
<evidence type="ECO:0000259" key="4">
    <source>
        <dbReference type="PROSITE" id="PS51891"/>
    </source>
</evidence>
<evidence type="ECO:0000313" key="6">
    <source>
        <dbReference type="Proteomes" id="UP000286482"/>
    </source>
</evidence>
<dbReference type="InterPro" id="IPR011057">
    <property type="entry name" value="Mss4-like_sf"/>
</dbReference>
<dbReference type="SUPFAM" id="SSF51316">
    <property type="entry name" value="Mss4-like"/>
    <property type="match status" value="1"/>
</dbReference>
<dbReference type="PANTHER" id="PTHR28620:SF1">
    <property type="entry name" value="CENP-V_GFA DOMAIN-CONTAINING PROTEIN"/>
    <property type="match status" value="1"/>
</dbReference>
<dbReference type="AlphaFoldDB" id="A0A420EL75"/>
<dbReference type="GO" id="GO:0016846">
    <property type="term" value="F:carbon-sulfur lyase activity"/>
    <property type="evidence" value="ECO:0007669"/>
    <property type="project" value="InterPro"/>
</dbReference>
<gene>
    <name evidence="5" type="ORF">DBZ36_01495</name>
</gene>
<comment type="caution">
    <text evidence="5">The sequence shown here is derived from an EMBL/GenBank/DDBJ whole genome shotgun (WGS) entry which is preliminary data.</text>
</comment>
<proteinExistence type="inferred from homology"/>
<keyword evidence="6" id="KW-1185">Reference proteome</keyword>
<name>A0A420EL75_9ALTE</name>
<dbReference type="InterPro" id="IPR052355">
    <property type="entry name" value="CENP-V-like"/>
</dbReference>
<dbReference type="Gene3D" id="2.170.150.70">
    <property type="match status" value="1"/>
</dbReference>
<evidence type="ECO:0000256" key="3">
    <source>
        <dbReference type="ARBA" id="ARBA00022833"/>
    </source>
</evidence>
<dbReference type="Pfam" id="PF04828">
    <property type="entry name" value="GFA"/>
    <property type="match status" value="1"/>
</dbReference>
<sequence length="125" mass="14658">MRLEASCHCGRIKISLEQANKQMTSCNCSVCRRYAPLWIYGQKQFAELTAKPKDIHIYQCGDRMINFCFCRHCASLTHYSANPERQDYKEDATERFALNGRMCEPLVIKDFEQRLFDGADSWQYI</sequence>
<organism evidence="5 6">
    <name type="scientific">Alginatibacterium sediminis</name>
    <dbReference type="NCBI Taxonomy" id="2164068"/>
    <lineage>
        <taxon>Bacteria</taxon>
        <taxon>Pseudomonadati</taxon>
        <taxon>Pseudomonadota</taxon>
        <taxon>Gammaproteobacteria</taxon>
        <taxon>Alteromonadales</taxon>
        <taxon>Alteromonadaceae</taxon>
        <taxon>Alginatibacterium</taxon>
    </lineage>
</organism>
<dbReference type="RefSeq" id="WP_120353158.1">
    <property type="nucleotide sequence ID" value="NZ_RAQO01000002.1"/>
</dbReference>
<evidence type="ECO:0000256" key="2">
    <source>
        <dbReference type="ARBA" id="ARBA00022723"/>
    </source>
</evidence>
<dbReference type="Proteomes" id="UP000286482">
    <property type="component" value="Unassembled WGS sequence"/>
</dbReference>
<feature type="domain" description="CENP-V/GFA" evidence="4">
    <location>
        <begin position="3"/>
        <end position="117"/>
    </location>
</feature>
<dbReference type="OrthoDB" id="4188830at2"/>
<evidence type="ECO:0000256" key="1">
    <source>
        <dbReference type="ARBA" id="ARBA00005495"/>
    </source>
</evidence>
<protein>
    <recommendedName>
        <fullName evidence="4">CENP-V/GFA domain-containing protein</fullName>
    </recommendedName>
</protein>
<keyword evidence="2" id="KW-0479">Metal-binding</keyword>
<evidence type="ECO:0000313" key="5">
    <source>
        <dbReference type="EMBL" id="RKF21354.1"/>
    </source>
</evidence>
<keyword evidence="3" id="KW-0862">Zinc</keyword>
<comment type="similarity">
    <text evidence="1">Belongs to the Gfa family.</text>
</comment>
<dbReference type="InterPro" id="IPR006913">
    <property type="entry name" value="CENP-V/GFA"/>
</dbReference>
<dbReference type="EMBL" id="RAQO01000002">
    <property type="protein sequence ID" value="RKF21354.1"/>
    <property type="molecule type" value="Genomic_DNA"/>
</dbReference>
<dbReference type="PROSITE" id="PS51891">
    <property type="entry name" value="CENP_V_GFA"/>
    <property type="match status" value="1"/>
</dbReference>